<evidence type="ECO:0000256" key="1">
    <source>
        <dbReference type="SAM" id="Phobius"/>
    </source>
</evidence>
<gene>
    <name evidence="2" type="ORF">F511_22353</name>
</gene>
<keyword evidence="1" id="KW-0812">Transmembrane</keyword>
<name>A0A2Z7DAA5_9LAMI</name>
<organism evidence="2 3">
    <name type="scientific">Dorcoceras hygrometricum</name>
    <dbReference type="NCBI Taxonomy" id="472368"/>
    <lineage>
        <taxon>Eukaryota</taxon>
        <taxon>Viridiplantae</taxon>
        <taxon>Streptophyta</taxon>
        <taxon>Embryophyta</taxon>
        <taxon>Tracheophyta</taxon>
        <taxon>Spermatophyta</taxon>
        <taxon>Magnoliopsida</taxon>
        <taxon>eudicotyledons</taxon>
        <taxon>Gunneridae</taxon>
        <taxon>Pentapetalae</taxon>
        <taxon>asterids</taxon>
        <taxon>lamiids</taxon>
        <taxon>Lamiales</taxon>
        <taxon>Gesneriaceae</taxon>
        <taxon>Didymocarpoideae</taxon>
        <taxon>Trichosporeae</taxon>
        <taxon>Loxocarpinae</taxon>
        <taxon>Dorcoceras</taxon>
    </lineage>
</organism>
<feature type="transmembrane region" description="Helical" evidence="1">
    <location>
        <begin position="20"/>
        <end position="40"/>
    </location>
</feature>
<dbReference type="EMBL" id="KQ988191">
    <property type="protein sequence ID" value="KZV56522.1"/>
    <property type="molecule type" value="Genomic_DNA"/>
</dbReference>
<keyword evidence="3" id="KW-1185">Reference proteome</keyword>
<protein>
    <submittedName>
        <fullName evidence="2">Cation/H(+) antiporter 4-like</fullName>
    </submittedName>
</protein>
<accession>A0A2Z7DAA5</accession>
<keyword evidence="1" id="KW-1133">Transmembrane helix</keyword>
<sequence>MHSLDMISMPTLEISNPLLMLILSAYHAYLVTFGVIEFFGDVREQILLRKLFLTRKKLMNGEVFPCDTTEKFEMIIFLGREMIGEIDDQMTINNLLRMVPRIRIWVVHQRNREAGPLKMGAAASRCGCCPVTTVAMKSHST</sequence>
<dbReference type="AlphaFoldDB" id="A0A2Z7DAA5"/>
<evidence type="ECO:0000313" key="2">
    <source>
        <dbReference type="EMBL" id="KZV56522.1"/>
    </source>
</evidence>
<proteinExistence type="predicted"/>
<dbReference type="Proteomes" id="UP000250235">
    <property type="component" value="Unassembled WGS sequence"/>
</dbReference>
<evidence type="ECO:0000313" key="3">
    <source>
        <dbReference type="Proteomes" id="UP000250235"/>
    </source>
</evidence>
<reference evidence="2 3" key="1">
    <citation type="journal article" date="2015" name="Proc. Natl. Acad. Sci. U.S.A.">
        <title>The resurrection genome of Boea hygrometrica: A blueprint for survival of dehydration.</title>
        <authorList>
            <person name="Xiao L."/>
            <person name="Yang G."/>
            <person name="Zhang L."/>
            <person name="Yang X."/>
            <person name="Zhao S."/>
            <person name="Ji Z."/>
            <person name="Zhou Q."/>
            <person name="Hu M."/>
            <person name="Wang Y."/>
            <person name="Chen M."/>
            <person name="Xu Y."/>
            <person name="Jin H."/>
            <person name="Xiao X."/>
            <person name="Hu G."/>
            <person name="Bao F."/>
            <person name="Hu Y."/>
            <person name="Wan P."/>
            <person name="Li L."/>
            <person name="Deng X."/>
            <person name="Kuang T."/>
            <person name="Xiang C."/>
            <person name="Zhu J.K."/>
            <person name="Oliver M.J."/>
            <person name="He Y."/>
        </authorList>
    </citation>
    <scope>NUCLEOTIDE SEQUENCE [LARGE SCALE GENOMIC DNA]</scope>
    <source>
        <strain evidence="3">cv. XS01</strain>
    </source>
</reference>
<keyword evidence="1" id="KW-0472">Membrane</keyword>